<protein>
    <recommendedName>
        <fullName evidence="9">Methionine aminopeptidase 2</fullName>
        <shortName evidence="9">MAP 2</shortName>
        <shortName evidence="9">MetAP 2</shortName>
        <ecNumber evidence="9">3.4.11.18</ecNumber>
    </recommendedName>
    <alternativeName>
        <fullName evidence="9">Peptidase M</fullName>
    </alternativeName>
</protein>
<dbReference type="InterPro" id="IPR000994">
    <property type="entry name" value="Pept_M24"/>
</dbReference>
<evidence type="ECO:0000313" key="13">
    <source>
        <dbReference type="EMBL" id="GAB1315123.1"/>
    </source>
</evidence>
<dbReference type="PANTHER" id="PTHR45777">
    <property type="entry name" value="METHIONINE AMINOPEPTIDASE 2"/>
    <property type="match status" value="1"/>
</dbReference>
<keyword evidence="8 9" id="KW-0378">Hydrolase</keyword>
<feature type="domain" description="Peptidase M24" evidence="12">
    <location>
        <begin position="128"/>
        <end position="429"/>
    </location>
</feature>
<feature type="binding site" evidence="9">
    <location>
        <position position="227"/>
    </location>
    <ligand>
        <name>a divalent metal cation</name>
        <dbReference type="ChEBI" id="CHEBI:60240"/>
        <label>2</label>
        <note>catalytic</note>
    </ligand>
</feature>
<organism evidence="13 14">
    <name type="scientific">Madurella fahalii</name>
    <dbReference type="NCBI Taxonomy" id="1157608"/>
    <lineage>
        <taxon>Eukaryota</taxon>
        <taxon>Fungi</taxon>
        <taxon>Dikarya</taxon>
        <taxon>Ascomycota</taxon>
        <taxon>Pezizomycotina</taxon>
        <taxon>Sordariomycetes</taxon>
        <taxon>Sordariomycetidae</taxon>
        <taxon>Sordariales</taxon>
        <taxon>Sordariales incertae sedis</taxon>
        <taxon>Madurella</taxon>
    </lineage>
</organism>
<feature type="binding site" evidence="9">
    <location>
        <position position="329"/>
    </location>
    <ligand>
        <name>a divalent metal cation</name>
        <dbReference type="ChEBI" id="CHEBI:60240"/>
        <label>2</label>
        <note>catalytic</note>
    </ligand>
</feature>
<evidence type="ECO:0000256" key="9">
    <source>
        <dbReference type="HAMAP-Rule" id="MF_03175"/>
    </source>
</evidence>
<dbReference type="RefSeq" id="XP_070916854.1">
    <property type="nucleotide sequence ID" value="XM_071060753.1"/>
</dbReference>
<dbReference type="InterPro" id="IPR036005">
    <property type="entry name" value="Creatinase/aminopeptidase-like"/>
</dbReference>
<feature type="binding site" evidence="9">
    <location>
        <position position="227"/>
    </location>
    <ligand>
        <name>a divalent metal cation</name>
        <dbReference type="ChEBI" id="CHEBI:60240"/>
        <label>1</label>
    </ligand>
</feature>
<dbReference type="SUPFAM" id="SSF55920">
    <property type="entry name" value="Creatinase/aminopeptidase"/>
    <property type="match status" value="1"/>
</dbReference>
<dbReference type="InterPro" id="IPR050247">
    <property type="entry name" value="Met_Aminopeptidase_Type2"/>
</dbReference>
<dbReference type="Gene3D" id="3.90.230.10">
    <property type="entry name" value="Creatinase/methionine aminopeptidase superfamily"/>
    <property type="match status" value="1"/>
</dbReference>
<comment type="cofactor">
    <cofactor evidence="3">
        <name>Fe(2+)</name>
        <dbReference type="ChEBI" id="CHEBI:29033"/>
    </cofactor>
</comment>
<dbReference type="InterPro" id="IPR036388">
    <property type="entry name" value="WH-like_DNA-bd_sf"/>
</dbReference>
<evidence type="ECO:0000313" key="14">
    <source>
        <dbReference type="Proteomes" id="UP001628179"/>
    </source>
</evidence>
<dbReference type="Gene3D" id="1.10.10.10">
    <property type="entry name" value="Winged helix-like DNA-binding domain superfamily/Winged helix DNA-binding domain"/>
    <property type="match status" value="1"/>
</dbReference>
<feature type="compositionally biased region" description="Basic residues" evidence="11">
    <location>
        <begin position="59"/>
        <end position="72"/>
    </location>
</feature>
<accession>A0ABQ0GBH5</accession>
<dbReference type="InterPro" id="IPR002468">
    <property type="entry name" value="Pept_M24A_MAP2"/>
</dbReference>
<feature type="compositionally biased region" description="Low complexity" evidence="11">
    <location>
        <begin position="49"/>
        <end position="58"/>
    </location>
</feature>
<dbReference type="HAMAP" id="MF_03175">
    <property type="entry name" value="MetAP_2_euk"/>
    <property type="match status" value="1"/>
</dbReference>
<proteinExistence type="inferred from homology"/>
<dbReference type="GO" id="GO:0004177">
    <property type="term" value="F:aminopeptidase activity"/>
    <property type="evidence" value="ECO:0007669"/>
    <property type="project" value="UniProtKB-KW"/>
</dbReference>
<feature type="binding site" evidence="9">
    <location>
        <position position="304"/>
    </location>
    <ligand>
        <name>substrate</name>
    </ligand>
</feature>
<evidence type="ECO:0000256" key="4">
    <source>
        <dbReference type="ARBA" id="ARBA00022438"/>
    </source>
</evidence>
<evidence type="ECO:0000256" key="10">
    <source>
        <dbReference type="RuleBase" id="RU003653"/>
    </source>
</evidence>
<comment type="similarity">
    <text evidence="9">Belongs to the peptidase M24A family. Methionine aminopeptidase eukaryotic type 2 subfamily.</text>
</comment>
<keyword evidence="4 9" id="KW-0031">Aminopeptidase</keyword>
<keyword evidence="7 9" id="KW-0479">Metal-binding</keyword>
<comment type="catalytic activity">
    <reaction evidence="1 9 10">
        <text>Release of N-terminal amino acids, preferentially methionine, from peptides and arylamides.</text>
        <dbReference type="EC" id="3.4.11.18"/>
    </reaction>
</comment>
<feature type="binding site" evidence="9">
    <location>
        <position position="296"/>
    </location>
    <ligand>
        <name>a divalent metal cation</name>
        <dbReference type="ChEBI" id="CHEBI:60240"/>
        <label>2</label>
        <note>catalytic</note>
    </ligand>
</feature>
<evidence type="ECO:0000256" key="5">
    <source>
        <dbReference type="ARBA" id="ARBA00022490"/>
    </source>
</evidence>
<keyword evidence="6 9" id="KW-0645">Protease</keyword>
<name>A0ABQ0GBH5_9PEZI</name>
<evidence type="ECO:0000256" key="11">
    <source>
        <dbReference type="SAM" id="MobiDB-lite"/>
    </source>
</evidence>
<dbReference type="EMBL" id="BAAFSV010000002">
    <property type="protein sequence ID" value="GAB1315123.1"/>
    <property type="molecule type" value="Genomic_DNA"/>
</dbReference>
<comment type="caution">
    <text evidence="13">The sequence shown here is derived from an EMBL/GenBank/DDBJ whole genome shotgun (WGS) entry which is preliminary data.</text>
</comment>
<evidence type="ECO:0000256" key="7">
    <source>
        <dbReference type="ARBA" id="ARBA00022723"/>
    </source>
</evidence>
<evidence type="ECO:0000256" key="8">
    <source>
        <dbReference type="ARBA" id="ARBA00022801"/>
    </source>
</evidence>
<dbReference type="PROSITE" id="PS01202">
    <property type="entry name" value="MAP_2"/>
    <property type="match status" value="1"/>
</dbReference>
<dbReference type="PRINTS" id="PR00599">
    <property type="entry name" value="MAPEPTIDASE"/>
</dbReference>
<feature type="compositionally biased region" description="Polar residues" evidence="11">
    <location>
        <begin position="24"/>
        <end position="36"/>
    </location>
</feature>
<feature type="binding site" evidence="9">
    <location>
        <position position="424"/>
    </location>
    <ligand>
        <name>a divalent metal cation</name>
        <dbReference type="ChEBI" id="CHEBI:60240"/>
        <label>1</label>
    </ligand>
</feature>
<dbReference type="GeneID" id="98176076"/>
<gene>
    <name evidence="13" type="primary">MAP2</name>
    <name evidence="13" type="ORF">MFIFM68171_05333</name>
</gene>
<dbReference type="PANTHER" id="PTHR45777:SF2">
    <property type="entry name" value="METHIONINE AMINOPEPTIDASE 2"/>
    <property type="match status" value="1"/>
</dbReference>
<evidence type="ECO:0000256" key="3">
    <source>
        <dbReference type="ARBA" id="ARBA00001954"/>
    </source>
</evidence>
<feature type="binding site" evidence="9">
    <location>
        <position position="424"/>
    </location>
    <ligand>
        <name>a divalent metal cation</name>
        <dbReference type="ChEBI" id="CHEBI:60240"/>
        <label>2</label>
        <note>catalytic</note>
    </ligand>
</feature>
<keyword evidence="5 9" id="KW-0963">Cytoplasm</keyword>
<comment type="cofactor">
    <cofactor evidence="2">
        <name>Mn(2+)</name>
        <dbReference type="ChEBI" id="CHEBI:29035"/>
    </cofactor>
</comment>
<dbReference type="CDD" id="cd01088">
    <property type="entry name" value="MetAP2"/>
    <property type="match status" value="1"/>
</dbReference>
<comment type="function">
    <text evidence="9 10">Cotranslationally removes the N-terminal methionine from nascent proteins. The N-terminal methionine is often cleaved when the second residue in the primary sequence is small and uncharged (Met-Ala-, Cys, Gly, Pro, Ser, Thr, or Val).</text>
</comment>
<feature type="region of interest" description="Disordered" evidence="11">
    <location>
        <begin position="1"/>
        <end position="91"/>
    </location>
</feature>
<evidence type="ECO:0000256" key="1">
    <source>
        <dbReference type="ARBA" id="ARBA00000294"/>
    </source>
</evidence>
<evidence type="ECO:0000259" key="12">
    <source>
        <dbReference type="Pfam" id="PF00557"/>
    </source>
</evidence>
<dbReference type="InterPro" id="IPR018349">
    <property type="entry name" value="Pept_M24A_MAP2_BS"/>
</dbReference>
<comment type="cofactor">
    <cofactor evidence="9">
        <name>Co(2+)</name>
        <dbReference type="ChEBI" id="CHEBI:48828"/>
    </cofactor>
    <cofactor evidence="9">
        <name>Zn(2+)</name>
        <dbReference type="ChEBI" id="CHEBI:29105"/>
    </cofactor>
    <cofactor evidence="9">
        <name>Mn(2+)</name>
        <dbReference type="ChEBI" id="CHEBI:29035"/>
    </cofactor>
    <cofactor evidence="9">
        <name>Fe(2+)</name>
        <dbReference type="ChEBI" id="CHEBI:29033"/>
    </cofactor>
    <text evidence="9">Binds 2 divalent metal cations per subunit. Has a high-affinity and a low affinity metal-binding site. The true nature of the physiological cofactor is under debate. The enzyme is active with cobalt, zinc, manganese or divalent iron ions. Most likely, methionine aminopeptidases function as mononuclear Fe(2+)-metalloproteases under physiological conditions, and the catalytically relevant metal-binding site has been assigned to the histidine-containing high-affinity site.</text>
</comment>
<dbReference type="InterPro" id="IPR036390">
    <property type="entry name" value="WH_DNA-bd_sf"/>
</dbReference>
<sequence>MAAKAPTDELSNLSVADADGSKPKPTSSAGTNGNLNHDSDDSEDDAEEATAPAAGTGAAKKKKKRKPKKKKSAKEQSDPPRVLISQLFPNKQYPKGEEVEYVNENRYRTTSEEKRHLDNLNSDFLTDYRHAAEAHRQTRQWAQKNIKPGQTLTEIANGIEDSVRALTGHQGLEEGDAMVAGMGFPTGLSINHCAAHYTPNAGDKMVLQQDDVMKVDIGVHVNGRIVDSAFTLAFNPRYDPLLEAVKAATNEGVKQAGIDARLGEIGGAIQEVMESYEVEINGTTFPVKPIRNLNGHTILPYSIHGTKSVPIVKTNDQTKMEEGDVFAIETFGSTGNGYVHEEGQVSHYAKRRDAPKVDLRLSSAKSLLNVINKNFGTLPFCRRYLDRLGQEKYLLGLNNLVASGIVEDYPPLVDKKGSYTAQFEHTILIRPTVKEVISRGEDY</sequence>
<feature type="binding site" evidence="9">
    <location>
        <position position="216"/>
    </location>
    <ligand>
        <name>a divalent metal cation</name>
        <dbReference type="ChEBI" id="CHEBI:60240"/>
        <label>1</label>
    </ligand>
</feature>
<dbReference type="InterPro" id="IPR001714">
    <property type="entry name" value="Pept_M24_MAP"/>
</dbReference>
<feature type="binding site" evidence="9">
    <location>
        <position position="196"/>
    </location>
    <ligand>
        <name>substrate</name>
    </ligand>
</feature>
<dbReference type="Proteomes" id="UP001628179">
    <property type="component" value="Unassembled WGS sequence"/>
</dbReference>
<comment type="subcellular location">
    <subcellularLocation>
        <location evidence="9">Cytoplasm</location>
    </subcellularLocation>
</comment>
<reference evidence="13 14" key="1">
    <citation type="submission" date="2024-09" db="EMBL/GenBank/DDBJ databases">
        <title>Itraconazole resistance in Madurella fahalii resulting from another homologue of gene encoding cytochrome P450 14-alpha sterol demethylase (CYP51).</title>
        <authorList>
            <person name="Yoshioka I."/>
            <person name="Fahal A.H."/>
            <person name="Kaneko S."/>
            <person name="Yaguchi T."/>
        </authorList>
    </citation>
    <scope>NUCLEOTIDE SEQUENCE [LARGE SCALE GENOMIC DNA]</scope>
    <source>
        <strain evidence="13 14">IFM 68171</strain>
    </source>
</reference>
<dbReference type="SUPFAM" id="SSF46785">
    <property type="entry name" value="Winged helix' DNA-binding domain"/>
    <property type="match status" value="1"/>
</dbReference>
<dbReference type="Pfam" id="PF00557">
    <property type="entry name" value="Peptidase_M24"/>
    <property type="match status" value="1"/>
</dbReference>
<dbReference type="NCBIfam" id="TIGR00501">
    <property type="entry name" value="met_pdase_II"/>
    <property type="match status" value="1"/>
</dbReference>
<keyword evidence="14" id="KW-1185">Reference proteome</keyword>
<evidence type="ECO:0000256" key="2">
    <source>
        <dbReference type="ARBA" id="ARBA00001936"/>
    </source>
</evidence>
<evidence type="ECO:0000256" key="6">
    <source>
        <dbReference type="ARBA" id="ARBA00022670"/>
    </source>
</evidence>
<dbReference type="EC" id="3.4.11.18" evidence="9"/>